<protein>
    <submittedName>
        <fullName evidence="2">Uncharacterized protein</fullName>
    </submittedName>
</protein>
<gene>
    <name evidence="2" type="ORF">BF93_01810</name>
</gene>
<reference evidence="2 3" key="1">
    <citation type="submission" date="2014-02" db="EMBL/GenBank/DDBJ databases">
        <title>Genome sequence of Brachybacterium phenoliresistens strain W13A50.</title>
        <authorList>
            <person name="Wang X."/>
        </authorList>
    </citation>
    <scope>NUCLEOTIDE SEQUENCE [LARGE SCALE GENOMIC DNA]</scope>
    <source>
        <strain evidence="2 3">W13A50</strain>
    </source>
</reference>
<dbReference type="PATRIC" id="fig|396014.3.peg.2401"/>
<comment type="caution">
    <text evidence="2">The sequence shown here is derived from an EMBL/GenBank/DDBJ whole genome shotgun (WGS) entry which is preliminary data.</text>
</comment>
<keyword evidence="1" id="KW-0472">Membrane</keyword>
<evidence type="ECO:0000313" key="3">
    <source>
        <dbReference type="Proteomes" id="UP000023067"/>
    </source>
</evidence>
<evidence type="ECO:0000256" key="1">
    <source>
        <dbReference type="SAM" id="Phobius"/>
    </source>
</evidence>
<keyword evidence="1" id="KW-1133">Transmembrane helix</keyword>
<keyword evidence="1" id="KW-0812">Transmembrane</keyword>
<feature type="transmembrane region" description="Helical" evidence="1">
    <location>
        <begin position="20"/>
        <end position="41"/>
    </location>
</feature>
<proteinExistence type="predicted"/>
<evidence type="ECO:0000313" key="2">
    <source>
        <dbReference type="EMBL" id="EWS80864.1"/>
    </source>
</evidence>
<dbReference type="RefSeq" id="WP_038372918.1">
    <property type="nucleotide sequence ID" value="NZ_BAAAOW010000001.1"/>
</dbReference>
<dbReference type="HOGENOM" id="CLU_2767744_0_0_11"/>
<accession>Z9JRN6</accession>
<dbReference type="AlphaFoldDB" id="Z9JRN6"/>
<feature type="transmembrane region" description="Helical" evidence="1">
    <location>
        <begin position="47"/>
        <end position="66"/>
    </location>
</feature>
<sequence>MDENDDMSTAGRPDGALPRVLVLLSALFFAGAVVAALTWGWFVPSLLASFGFAGLVAAVVAGRHALCGD</sequence>
<dbReference type="Proteomes" id="UP000023067">
    <property type="component" value="Unassembled WGS sequence"/>
</dbReference>
<organism evidence="2 3">
    <name type="scientific">Brachybacterium phenoliresistens</name>
    <dbReference type="NCBI Taxonomy" id="396014"/>
    <lineage>
        <taxon>Bacteria</taxon>
        <taxon>Bacillati</taxon>
        <taxon>Actinomycetota</taxon>
        <taxon>Actinomycetes</taxon>
        <taxon>Micrococcales</taxon>
        <taxon>Dermabacteraceae</taxon>
        <taxon>Brachybacterium</taxon>
    </lineage>
</organism>
<keyword evidence="3" id="KW-1185">Reference proteome</keyword>
<name>Z9JRN6_9MICO</name>
<dbReference type="EMBL" id="JDYK01000012">
    <property type="protein sequence ID" value="EWS80864.1"/>
    <property type="molecule type" value="Genomic_DNA"/>
</dbReference>